<dbReference type="EMBL" id="AOIN01000092">
    <property type="protein sequence ID" value="ELY94865.1"/>
    <property type="molecule type" value="Genomic_DNA"/>
</dbReference>
<accession>M0A7W4</accession>
<evidence type="ECO:0000313" key="1">
    <source>
        <dbReference type="EMBL" id="ELY94865.1"/>
    </source>
</evidence>
<dbReference type="Proteomes" id="UP000011693">
    <property type="component" value="Unassembled WGS sequence"/>
</dbReference>
<sequence length="70" mass="7621">MPNQRPIEPAPTIKTFIGGSYRLPLQKPFDRSVRVSVTYASSSALTAATAVHQDYSATGSSPTRYSVRFS</sequence>
<organism evidence="1 2">
    <name type="scientific">Natrialba chahannaoensis JCM 10990</name>
    <dbReference type="NCBI Taxonomy" id="1227492"/>
    <lineage>
        <taxon>Archaea</taxon>
        <taxon>Methanobacteriati</taxon>
        <taxon>Methanobacteriota</taxon>
        <taxon>Stenosarchaea group</taxon>
        <taxon>Halobacteria</taxon>
        <taxon>Halobacteriales</taxon>
        <taxon>Natrialbaceae</taxon>
        <taxon>Natrialba</taxon>
    </lineage>
</organism>
<protein>
    <submittedName>
        <fullName evidence="1">Uncharacterized protein</fullName>
    </submittedName>
</protein>
<keyword evidence="2" id="KW-1185">Reference proteome</keyword>
<comment type="caution">
    <text evidence="1">The sequence shown here is derived from an EMBL/GenBank/DDBJ whole genome shotgun (WGS) entry which is preliminary data.</text>
</comment>
<dbReference type="AlphaFoldDB" id="M0A7W4"/>
<name>M0A7W4_9EURY</name>
<gene>
    <name evidence="1" type="ORF">C482_17358</name>
</gene>
<evidence type="ECO:0000313" key="2">
    <source>
        <dbReference type="Proteomes" id="UP000011693"/>
    </source>
</evidence>
<proteinExistence type="predicted"/>
<reference evidence="1 2" key="1">
    <citation type="journal article" date="2014" name="PLoS Genet.">
        <title>Phylogenetically driven sequencing of extremely halophilic archaea reveals strategies for static and dynamic osmo-response.</title>
        <authorList>
            <person name="Becker E.A."/>
            <person name="Seitzer P.M."/>
            <person name="Tritt A."/>
            <person name="Larsen D."/>
            <person name="Krusor M."/>
            <person name="Yao A.I."/>
            <person name="Wu D."/>
            <person name="Madern D."/>
            <person name="Eisen J.A."/>
            <person name="Darling A.E."/>
            <person name="Facciotti M.T."/>
        </authorList>
    </citation>
    <scope>NUCLEOTIDE SEQUENCE [LARGE SCALE GENOMIC DNA]</scope>
    <source>
        <strain evidence="1 2">JCM 10990</strain>
    </source>
</reference>